<keyword evidence="7" id="KW-0687">Ribonucleoprotein</keyword>
<evidence type="ECO:0000256" key="8">
    <source>
        <dbReference type="ARBA" id="ARBA00033344"/>
    </source>
</evidence>
<dbReference type="GeneID" id="80553672"/>
<dbReference type="Gene3D" id="1.10.472.180">
    <property type="entry name" value="Bunyavirus nucleocapsid (N) protein, C-terminal domain"/>
    <property type="match status" value="1"/>
</dbReference>
<dbReference type="Gene3D" id="1.20.142.20">
    <property type="match status" value="1"/>
</dbReference>
<protein>
    <recommendedName>
        <fullName evidence="3">Nucleoprotein</fullName>
    </recommendedName>
    <alternativeName>
        <fullName evidence="8">Nucleocapsid protein</fullName>
    </alternativeName>
</protein>
<organism evidence="9 10">
    <name type="scientific">Lednice virus</name>
    <dbReference type="NCBI Taxonomy" id="2656737"/>
    <lineage>
        <taxon>Viruses</taxon>
        <taxon>Riboviria</taxon>
        <taxon>Orthornavirae</taxon>
        <taxon>Negarnaviricota</taxon>
        <taxon>Polyploviricotina</taxon>
        <taxon>Bunyaviricetes</taxon>
        <taxon>Elliovirales</taxon>
        <taxon>Peribunyaviridae</taxon>
        <taxon>Orthobunyavirus</taxon>
        <taxon>Orthobunyavirus ledniceense</taxon>
    </lineage>
</organism>
<keyword evidence="6 9" id="KW-0543">Viral nucleoprotein</keyword>
<accession>A0A5P8N913</accession>
<evidence type="ECO:0000256" key="6">
    <source>
        <dbReference type="ARBA" id="ARBA00023086"/>
    </source>
</evidence>
<dbReference type="KEGG" id="vg:80553672"/>
<evidence type="ECO:0000256" key="4">
    <source>
        <dbReference type="ARBA" id="ARBA00022844"/>
    </source>
</evidence>
<sequence>MSDLVLAFSDSDDVSRSSYNPVEEYDSFVDTYKEHLTVDNIRIFFLKAAEAKAQMAKVNNEVVEVHFGTLVLPLVNNHRVGRAQREVADSDLTLHRVSGYLARFVLDMYKRLRKSSEREAITSRIINPISAKMGFQWNVGPEIYLSTLPGTEMFLDAFKMHPLAFILLRVKKGEIKIEMAKKAMRQRYGDKEASVWLEEDIDTVRAAIKTVEKLKPSMTGLAASMTKFLQELGITK</sequence>
<dbReference type="GO" id="GO:0003723">
    <property type="term" value="F:RNA binding"/>
    <property type="evidence" value="ECO:0007669"/>
    <property type="project" value="UniProtKB-KW"/>
</dbReference>
<evidence type="ECO:0000256" key="1">
    <source>
        <dbReference type="ARBA" id="ARBA00004328"/>
    </source>
</evidence>
<comment type="subcellular location">
    <subcellularLocation>
        <location evidence="1">Virion</location>
    </subcellularLocation>
</comment>
<comment type="similarity">
    <text evidence="2">Belongs to the orthobunyavirus nucleocapsid protein family.</text>
</comment>
<dbReference type="InterPro" id="IPR043012">
    <property type="entry name" value="Bunya_nucleocap_N"/>
</dbReference>
<keyword evidence="4" id="KW-0946">Virion</keyword>
<dbReference type="GO" id="GO:0019013">
    <property type="term" value="C:viral nucleocapsid"/>
    <property type="evidence" value="ECO:0007669"/>
    <property type="project" value="UniProtKB-KW"/>
</dbReference>
<evidence type="ECO:0000313" key="9">
    <source>
        <dbReference type="EMBL" id="QFR36977.1"/>
    </source>
</evidence>
<dbReference type="Proteomes" id="UP001157000">
    <property type="component" value="Genome"/>
</dbReference>
<dbReference type="GO" id="GO:1990904">
    <property type="term" value="C:ribonucleoprotein complex"/>
    <property type="evidence" value="ECO:0007669"/>
    <property type="project" value="UniProtKB-KW"/>
</dbReference>
<name>A0A5P8N913_9VIRU</name>
<dbReference type="InterPro" id="IPR001784">
    <property type="entry name" value="Bunya_nucleocap"/>
</dbReference>
<proteinExistence type="inferred from homology"/>
<dbReference type="Pfam" id="PF00952">
    <property type="entry name" value="Bunya_nucleocap"/>
    <property type="match status" value="1"/>
</dbReference>
<keyword evidence="5" id="KW-0694">RNA-binding</keyword>
<evidence type="ECO:0000256" key="2">
    <source>
        <dbReference type="ARBA" id="ARBA00006516"/>
    </source>
</evidence>
<evidence type="ECO:0000256" key="7">
    <source>
        <dbReference type="ARBA" id="ARBA00023274"/>
    </source>
</evidence>
<dbReference type="InterPro" id="IPR043011">
    <property type="entry name" value="Bunya_nucleocap_C"/>
</dbReference>
<evidence type="ECO:0000256" key="3">
    <source>
        <dbReference type="ARBA" id="ARBA00014389"/>
    </source>
</evidence>
<dbReference type="RefSeq" id="YP_010840630.1">
    <property type="nucleotide sequence ID" value="NC_078884.1"/>
</dbReference>
<evidence type="ECO:0000313" key="10">
    <source>
        <dbReference type="Proteomes" id="UP001157000"/>
    </source>
</evidence>
<evidence type="ECO:0000256" key="5">
    <source>
        <dbReference type="ARBA" id="ARBA00022884"/>
    </source>
</evidence>
<dbReference type="EMBL" id="MK514119">
    <property type="protein sequence ID" value="QFR36977.1"/>
    <property type="molecule type" value="Viral_cRNA"/>
</dbReference>
<reference evidence="9 10" key="1">
    <citation type="journal article" date="2019" name="Microorganisms">
        <title>Phylogenetic Analysis of Lednice Orthobunyavirus.</title>
        <authorList>
            <person name="Bercic R.L."/>
            <person name="Banyai K."/>
            <person name="Ruzek D."/>
            <person name="Feher E."/>
            <person name="Doman M."/>
            <person name="Danielova V."/>
            <person name="Bakonyi T."/>
            <person name="Nowotny N."/>
        </authorList>
    </citation>
    <scope>NUCLEOTIDE SEQUENCE [LARGE SCALE GENOMIC DNA]</scope>
    <source>
        <strain evidence="9">110</strain>
    </source>
</reference>
<keyword evidence="10" id="KW-1185">Reference proteome</keyword>